<proteinExistence type="predicted"/>
<name>A0ABX9SMS0_9GAMM</name>
<protein>
    <submittedName>
        <fullName evidence="4">Acyl-CoA synthetase (AMP-forming)/AMP-acid ligase II</fullName>
    </submittedName>
</protein>
<dbReference type="InterPro" id="IPR045851">
    <property type="entry name" value="AMP-bd_C_sf"/>
</dbReference>
<keyword evidence="5" id="KW-1185">Reference proteome</keyword>
<dbReference type="Proteomes" id="UP000280955">
    <property type="component" value="Unassembled WGS sequence"/>
</dbReference>
<dbReference type="SUPFAM" id="SSF56801">
    <property type="entry name" value="Acetyl-CoA synthetase-like"/>
    <property type="match status" value="1"/>
</dbReference>
<dbReference type="Gene3D" id="3.40.50.12780">
    <property type="entry name" value="N-terminal domain of ligase-like"/>
    <property type="match status" value="1"/>
</dbReference>
<keyword evidence="1 4" id="KW-0436">Ligase</keyword>
<dbReference type="InterPro" id="IPR025110">
    <property type="entry name" value="AMP-bd_C"/>
</dbReference>
<gene>
    <name evidence="4" type="ORF">BDD30_1389</name>
</gene>
<dbReference type="InterPro" id="IPR020845">
    <property type="entry name" value="AMP-binding_CS"/>
</dbReference>
<feature type="domain" description="AMP-dependent synthetase/ligase" evidence="2">
    <location>
        <begin position="577"/>
        <end position="916"/>
    </location>
</feature>
<evidence type="ECO:0000313" key="5">
    <source>
        <dbReference type="Proteomes" id="UP000280955"/>
    </source>
</evidence>
<dbReference type="PANTHER" id="PTHR43352">
    <property type="entry name" value="ACETYL-COA SYNTHETASE"/>
    <property type="match status" value="1"/>
</dbReference>
<comment type="caution">
    <text evidence="4">The sequence shown here is derived from an EMBL/GenBank/DDBJ whole genome shotgun (WGS) entry which is preliminary data.</text>
</comment>
<evidence type="ECO:0000313" key="4">
    <source>
        <dbReference type="EMBL" id="RKS59322.1"/>
    </source>
</evidence>
<dbReference type="Pfam" id="PF13193">
    <property type="entry name" value="AMP-binding_C"/>
    <property type="match status" value="1"/>
</dbReference>
<sequence length="1060" mass="119989">MYKENKLMNEIFVHENFMEVIQEGRNTTSGRYKNAEFQCINKKKLDDEGYIDLLSRVDSNVKNGSENYEKVFQLLNEITQSYENLDCRMSGDGKSKISLFISYMRQDSDKFDNFIAELDKQNKLMSVICSYLFIFHKIVCLPADDNSKDIILNIPDCLTLSQVDVVKRSMEILFEIISLKRSDKLLAHVVYDRFAEDDFAYTRPEISSKKVLECNHKQTITCFVYPNVITDIKNWDVSLVVFSETELVAVWNYLCEILSPFFLWSYKIVKTYTQVDVIVLPTSYEKLMNGGKQYSEALLNFAGKYIDKAEAFVVPSVIEGIIGKDELEKKLKKTFSLGDYFLVIQIREILTQISRNIQSGANRIKITALGEVRVVSYVLPLIEQYDCFDLVVGQEAYCANVVIILQGEKLWDIREFDQVSILVDMQGNVLNKYHLICQRANLLIIKDVYFETHEEDCHRAFSWLPYSIIYESILLSMIIAKFFDVSNSLLLNNKIINDIETHLALKDNCNPILISQYGPVVPYEIENVLSLHGVLTRPSRDGLNNYFGAIQARNALKTLKGNRMNLCNFIFKPGRGIALFDPNTGEHLTYDQLNQNTKRYSQKLNTLGLNIGDVVALAAVDSFQSVIIMLACFWRGLVFCPINYSASVEHIEKMLRAANPFVLICDETAQNVDLRALFNGLIINFHEITLGLVGESNNITDEAVLLPEEHPAVILFTSGSTGSPKALIHEHKDFVLCNMNYTPVVVGLREGECVYTPSRIFFAYGLNSLLISLFSGASHVIAAPLAKGKSYAETLKRFSVNVFFTVPMILKMILQDEIKDNNLPNLRLCISSGEVLPETLYIEAKQKMGTDIIDGIGTTEVLSTFISNRDGYSRPGSSGLLVPGFVVKLVNSDGRICSVGEVGVLWVKGNTLAKGYINDAKGENSDSFVDGWFNTRDLYFVDAEGFYYYVGRSGATLKINGCWFSPQVLEQVLMKHPKVKESAVWFSKDEFELIRPYALIVLAEEVSDLPKLWSELKEYARSKLGKSHYPHFFRSVNALPKTSSGKLIRYALSDLAKKNG</sequence>
<dbReference type="RefSeq" id="WP_041382334.1">
    <property type="nucleotide sequence ID" value="NC_012962.1"/>
</dbReference>
<dbReference type="PANTHER" id="PTHR43352:SF1">
    <property type="entry name" value="ANTHRANILATE--COA LIGASE"/>
    <property type="match status" value="1"/>
</dbReference>
<evidence type="ECO:0000256" key="1">
    <source>
        <dbReference type="ARBA" id="ARBA00022598"/>
    </source>
</evidence>
<dbReference type="Gene3D" id="3.30.300.30">
    <property type="match status" value="1"/>
</dbReference>
<dbReference type="InterPro" id="IPR000873">
    <property type="entry name" value="AMP-dep_synth/lig_dom"/>
</dbReference>
<accession>A0ABX9SMS0</accession>
<reference evidence="4 5" key="1">
    <citation type="submission" date="2018-10" db="EMBL/GenBank/DDBJ databases">
        <title>Genomic Encyclopedia of Archaeal and Bacterial Type Strains, Phase II (KMG-II): from individual species to whole genera.</title>
        <authorList>
            <person name="Goeker M."/>
        </authorList>
    </citation>
    <scope>NUCLEOTIDE SEQUENCE [LARGE SCALE GENOMIC DNA]</scope>
    <source>
        <strain evidence="4 5">DSM 15149</strain>
    </source>
</reference>
<organism evidence="4 5">
    <name type="scientific">Photorhabdus asymbiotica</name>
    <dbReference type="NCBI Taxonomy" id="291112"/>
    <lineage>
        <taxon>Bacteria</taxon>
        <taxon>Pseudomonadati</taxon>
        <taxon>Pseudomonadota</taxon>
        <taxon>Gammaproteobacteria</taxon>
        <taxon>Enterobacterales</taxon>
        <taxon>Morganellaceae</taxon>
        <taxon>Photorhabdus</taxon>
    </lineage>
</organism>
<evidence type="ECO:0000259" key="3">
    <source>
        <dbReference type="Pfam" id="PF13193"/>
    </source>
</evidence>
<dbReference type="PROSITE" id="PS00455">
    <property type="entry name" value="AMP_BINDING"/>
    <property type="match status" value="1"/>
</dbReference>
<dbReference type="GO" id="GO:0016874">
    <property type="term" value="F:ligase activity"/>
    <property type="evidence" value="ECO:0007669"/>
    <property type="project" value="UniProtKB-KW"/>
</dbReference>
<dbReference type="Pfam" id="PF00501">
    <property type="entry name" value="AMP-binding"/>
    <property type="match status" value="1"/>
</dbReference>
<dbReference type="EMBL" id="RBLJ01000002">
    <property type="protein sequence ID" value="RKS59322.1"/>
    <property type="molecule type" value="Genomic_DNA"/>
</dbReference>
<dbReference type="InterPro" id="IPR042099">
    <property type="entry name" value="ANL_N_sf"/>
</dbReference>
<feature type="domain" description="AMP-binding enzyme C-terminal" evidence="3">
    <location>
        <begin position="969"/>
        <end position="1046"/>
    </location>
</feature>
<evidence type="ECO:0000259" key="2">
    <source>
        <dbReference type="Pfam" id="PF00501"/>
    </source>
</evidence>